<dbReference type="AlphaFoldDB" id="A3ITZ9"/>
<accession>A3ITZ9</accession>
<dbReference type="EMBL" id="AAXW01000031">
    <property type="protein sequence ID" value="EAZ90094.1"/>
    <property type="molecule type" value="Genomic_DNA"/>
</dbReference>
<sequence length="208" mass="23983">MKKSDRKHKRKKKKSLTSLSSETTLALLKGEKKSRLIKESNPSPEYKPKKLIPDFGAYYQQNLDENKPCIFMLMNDEDSNGTVWQRNKYNEFGSLTTKVEMFSKRKDPIYKATLFESEKYLATIEFKDEMVQAFEEGLSTITNDMSKAIVFLATPNFSESYVTSMGEKVLPFLGSNVCIMEEDSLNESISVHLDYDIDEIECLLETYL</sequence>
<protein>
    <submittedName>
        <fullName evidence="2">Uncharacterized protein</fullName>
    </submittedName>
</protein>
<dbReference type="RefSeq" id="WP_008276854.1">
    <property type="nucleotide sequence ID" value="NZ_AAXW01000031.1"/>
</dbReference>
<evidence type="ECO:0000313" key="2">
    <source>
        <dbReference type="EMBL" id="EAZ90094.1"/>
    </source>
</evidence>
<dbReference type="Proteomes" id="UP000003781">
    <property type="component" value="Unassembled WGS sequence"/>
</dbReference>
<evidence type="ECO:0000313" key="3">
    <source>
        <dbReference type="Proteomes" id="UP000003781"/>
    </source>
</evidence>
<evidence type="ECO:0000256" key="1">
    <source>
        <dbReference type="SAM" id="MobiDB-lite"/>
    </source>
</evidence>
<keyword evidence="3" id="KW-1185">Reference proteome</keyword>
<gene>
    <name evidence="2" type="ORF">CY0110_15150</name>
</gene>
<organism evidence="2 3">
    <name type="scientific">Crocosphaera chwakensis CCY0110</name>
    <dbReference type="NCBI Taxonomy" id="391612"/>
    <lineage>
        <taxon>Bacteria</taxon>
        <taxon>Bacillati</taxon>
        <taxon>Cyanobacteriota</taxon>
        <taxon>Cyanophyceae</taxon>
        <taxon>Oscillatoriophycideae</taxon>
        <taxon>Chroococcales</taxon>
        <taxon>Aphanothecaceae</taxon>
        <taxon>Crocosphaera</taxon>
        <taxon>Crocosphaera chwakensis</taxon>
    </lineage>
</organism>
<feature type="region of interest" description="Disordered" evidence="1">
    <location>
        <begin position="1"/>
        <end position="23"/>
    </location>
</feature>
<feature type="compositionally biased region" description="Basic residues" evidence="1">
    <location>
        <begin position="1"/>
        <end position="15"/>
    </location>
</feature>
<comment type="caution">
    <text evidence="2">The sequence shown here is derived from an EMBL/GenBank/DDBJ whole genome shotgun (WGS) entry which is preliminary data.</text>
</comment>
<name>A3ITZ9_9CHRO</name>
<proteinExistence type="predicted"/>
<reference evidence="2 3" key="1">
    <citation type="submission" date="2007-03" db="EMBL/GenBank/DDBJ databases">
        <authorList>
            <person name="Stal L."/>
            <person name="Ferriera S."/>
            <person name="Johnson J."/>
            <person name="Kravitz S."/>
            <person name="Beeson K."/>
            <person name="Sutton G."/>
            <person name="Rogers Y.-H."/>
            <person name="Friedman R."/>
            <person name="Frazier M."/>
            <person name="Venter J.C."/>
        </authorList>
    </citation>
    <scope>NUCLEOTIDE SEQUENCE [LARGE SCALE GENOMIC DNA]</scope>
    <source>
        <strain evidence="2 3">CCY0110</strain>
    </source>
</reference>